<organism evidence="4 5">
    <name type="scientific">Lacisediminihabitans changchengi</name>
    <dbReference type="NCBI Taxonomy" id="2787634"/>
    <lineage>
        <taxon>Bacteria</taxon>
        <taxon>Bacillati</taxon>
        <taxon>Actinomycetota</taxon>
        <taxon>Actinomycetes</taxon>
        <taxon>Micrococcales</taxon>
        <taxon>Microbacteriaceae</taxon>
        <taxon>Lacisediminihabitans</taxon>
    </lineage>
</organism>
<gene>
    <name evidence="4" type="ORF">IV501_11510</name>
</gene>
<dbReference type="GO" id="GO:0046685">
    <property type="term" value="P:response to arsenic-containing substance"/>
    <property type="evidence" value="ECO:0007669"/>
    <property type="project" value="UniProtKB-KW"/>
</dbReference>
<dbReference type="PANTHER" id="PTHR43428:SF1">
    <property type="entry name" value="ARSENATE REDUCTASE"/>
    <property type="match status" value="1"/>
</dbReference>
<evidence type="ECO:0000313" key="4">
    <source>
        <dbReference type="EMBL" id="MBK4348261.1"/>
    </source>
</evidence>
<dbReference type="GO" id="GO:0003700">
    <property type="term" value="F:DNA-binding transcription factor activity"/>
    <property type="evidence" value="ECO:0007669"/>
    <property type="project" value="InterPro"/>
</dbReference>
<proteinExistence type="predicted"/>
<dbReference type="InterPro" id="IPR001845">
    <property type="entry name" value="HTH_ArsR_DNA-bd_dom"/>
</dbReference>
<accession>A0A934SKF4</accession>
<name>A0A934SKF4_9MICO</name>
<dbReference type="RefSeq" id="WP_200556484.1">
    <property type="nucleotide sequence ID" value="NZ_JAEPES010000004.1"/>
</dbReference>
<dbReference type="PANTHER" id="PTHR43428">
    <property type="entry name" value="ARSENATE REDUCTASE"/>
    <property type="match status" value="1"/>
</dbReference>
<dbReference type="InterPro" id="IPR023485">
    <property type="entry name" value="Ptyr_pPase"/>
</dbReference>
<dbReference type="EMBL" id="JAEPES010000004">
    <property type="protein sequence ID" value="MBK4348261.1"/>
    <property type="molecule type" value="Genomic_DNA"/>
</dbReference>
<dbReference type="Gene3D" id="1.10.10.10">
    <property type="entry name" value="Winged helix-like DNA-binding domain superfamily/Winged helix DNA-binding domain"/>
    <property type="match status" value="1"/>
</dbReference>
<feature type="domain" description="Phosphotyrosine protein phosphatase I" evidence="2">
    <location>
        <begin position="98"/>
        <end position="220"/>
    </location>
</feature>
<dbReference type="Pfam" id="PF01451">
    <property type="entry name" value="LMWPc"/>
    <property type="match status" value="1"/>
</dbReference>
<dbReference type="PRINTS" id="PR00778">
    <property type="entry name" value="HTHARSR"/>
</dbReference>
<evidence type="ECO:0000259" key="2">
    <source>
        <dbReference type="SMART" id="SM00226"/>
    </source>
</evidence>
<dbReference type="AlphaFoldDB" id="A0A934SKF4"/>
<dbReference type="InterPro" id="IPR036196">
    <property type="entry name" value="Ptyr_pPase_sf"/>
</dbReference>
<sequence length="228" mass="24638">MNAEWIAELQRRAAKHAALSDPTRLSIVDLLLFGDQTPSELRHVLELPSNLVAHHLKVLEAEGMVIRTRSEADQRRNYVHLVRATLDGIHVGRPRAVSRVVFVCTANSARSQLAAALWSQASTIPTASAGTHPAAHIAPGAIDTADRHGMTLTAASPRQLDDVIAAHDFVITVCDNAHEELDSVGDLHWSVPDPVRAGSVDAFDAAFDELSKRVTDLAPLLTPLNRIG</sequence>
<feature type="domain" description="HTH arsR-type" evidence="3">
    <location>
        <begin position="14"/>
        <end position="87"/>
    </location>
</feature>
<evidence type="ECO:0000256" key="1">
    <source>
        <dbReference type="ARBA" id="ARBA00022849"/>
    </source>
</evidence>
<dbReference type="Pfam" id="PF01022">
    <property type="entry name" value="HTH_5"/>
    <property type="match status" value="1"/>
</dbReference>
<dbReference type="InterPro" id="IPR011991">
    <property type="entry name" value="ArsR-like_HTH"/>
</dbReference>
<keyword evidence="5" id="KW-1185">Reference proteome</keyword>
<reference evidence="4" key="1">
    <citation type="submission" date="2021-01" db="EMBL/GenBank/DDBJ databases">
        <title>Lacisediminihabitans sp. nov. strain G11-30, isolated from Antarctic Soil.</title>
        <authorList>
            <person name="Li J."/>
        </authorList>
    </citation>
    <scope>NUCLEOTIDE SEQUENCE</scope>
    <source>
        <strain evidence="4">G11-30</strain>
    </source>
</reference>
<dbReference type="SUPFAM" id="SSF52788">
    <property type="entry name" value="Phosphotyrosine protein phosphatases I"/>
    <property type="match status" value="1"/>
</dbReference>
<dbReference type="SMART" id="SM00226">
    <property type="entry name" value="LMWPc"/>
    <property type="match status" value="1"/>
</dbReference>
<dbReference type="CDD" id="cd00090">
    <property type="entry name" value="HTH_ARSR"/>
    <property type="match status" value="1"/>
</dbReference>
<comment type="caution">
    <text evidence="4">The sequence shown here is derived from an EMBL/GenBank/DDBJ whole genome shotgun (WGS) entry which is preliminary data.</text>
</comment>
<dbReference type="InterPro" id="IPR036388">
    <property type="entry name" value="WH-like_DNA-bd_sf"/>
</dbReference>
<dbReference type="Proteomes" id="UP000636458">
    <property type="component" value="Unassembled WGS sequence"/>
</dbReference>
<keyword evidence="1" id="KW-0059">Arsenical resistance</keyword>
<dbReference type="InterPro" id="IPR036390">
    <property type="entry name" value="WH_DNA-bd_sf"/>
</dbReference>
<evidence type="ECO:0000259" key="3">
    <source>
        <dbReference type="SMART" id="SM00418"/>
    </source>
</evidence>
<evidence type="ECO:0000313" key="5">
    <source>
        <dbReference type="Proteomes" id="UP000636458"/>
    </source>
</evidence>
<dbReference type="SUPFAM" id="SSF46785">
    <property type="entry name" value="Winged helix' DNA-binding domain"/>
    <property type="match status" value="1"/>
</dbReference>
<protein>
    <submittedName>
        <fullName evidence="4">Helix-turn-helix domain-containing protein</fullName>
    </submittedName>
</protein>
<dbReference type="Gene3D" id="3.40.50.2300">
    <property type="match status" value="1"/>
</dbReference>
<dbReference type="SMART" id="SM00418">
    <property type="entry name" value="HTH_ARSR"/>
    <property type="match status" value="1"/>
</dbReference>